<sequence length="162" mass="18164">MILPDYMIRERMVLGDAGERHILEPWSERTVANGMSYGVSCAGYDIRAKQDVTLEPKGFALLSSVEHFWMPDDVTAFVHDKSTWARRGLTVYNTVIECAWKGWLTIEASNLGNDTLRIRAGDPIAQIIFHQMAAPPERTYAGGKYDNQADEPVSAIMEDIEA</sequence>
<dbReference type="EMBL" id="BPQF01000019">
    <property type="protein sequence ID" value="GJD41340.1"/>
    <property type="molecule type" value="Genomic_DNA"/>
</dbReference>
<dbReference type="SUPFAM" id="SSF51283">
    <property type="entry name" value="dUTPase-like"/>
    <property type="match status" value="1"/>
</dbReference>
<keyword evidence="1" id="KW-0378">Hydrolase</keyword>
<name>A0AAV4ZBT4_9HYPH</name>
<dbReference type="RefSeq" id="WP_238254177.1">
    <property type="nucleotide sequence ID" value="NZ_BPQF01000019.1"/>
</dbReference>
<comment type="caution">
    <text evidence="3">The sequence shown here is derived from an EMBL/GenBank/DDBJ whole genome shotgun (WGS) entry which is preliminary data.</text>
</comment>
<dbReference type="Pfam" id="PF22769">
    <property type="entry name" value="DCD"/>
    <property type="match status" value="1"/>
</dbReference>
<keyword evidence="2" id="KW-0546">Nucleotide metabolism</keyword>
<dbReference type="Gene3D" id="2.70.40.10">
    <property type="match status" value="1"/>
</dbReference>
<dbReference type="InterPro" id="IPR036157">
    <property type="entry name" value="dUTPase-like_sf"/>
</dbReference>
<dbReference type="GO" id="GO:0006229">
    <property type="term" value="P:dUTP biosynthetic process"/>
    <property type="evidence" value="ECO:0007669"/>
    <property type="project" value="InterPro"/>
</dbReference>
<evidence type="ECO:0000313" key="4">
    <source>
        <dbReference type="Proteomes" id="UP001055307"/>
    </source>
</evidence>
<dbReference type="PANTHER" id="PTHR42680:SF3">
    <property type="entry name" value="DCTP DEAMINASE"/>
    <property type="match status" value="1"/>
</dbReference>
<dbReference type="GO" id="GO:0008829">
    <property type="term" value="F:dCTP deaminase activity"/>
    <property type="evidence" value="ECO:0007669"/>
    <property type="project" value="InterPro"/>
</dbReference>
<dbReference type="CDD" id="cd07557">
    <property type="entry name" value="trimeric_dUTPase"/>
    <property type="match status" value="1"/>
</dbReference>
<dbReference type="Proteomes" id="UP001055307">
    <property type="component" value="Unassembled WGS sequence"/>
</dbReference>
<dbReference type="AlphaFoldDB" id="A0AAV4ZBT4"/>
<dbReference type="NCBIfam" id="TIGR02274">
    <property type="entry name" value="dCTP_deam"/>
    <property type="match status" value="1"/>
</dbReference>
<reference evidence="3" key="1">
    <citation type="journal article" date="2016" name="Front. Microbiol.">
        <title>Genome Sequence of the Piezophilic, Mesophilic Sulfate-Reducing Bacterium Desulfovibrio indicus J2T.</title>
        <authorList>
            <person name="Cao J."/>
            <person name="Maignien L."/>
            <person name="Shao Z."/>
            <person name="Alain K."/>
            <person name="Jebbar M."/>
        </authorList>
    </citation>
    <scope>NUCLEOTIDE SEQUENCE</scope>
    <source>
        <strain evidence="3">DSM 21893</strain>
    </source>
</reference>
<keyword evidence="4" id="KW-1185">Reference proteome</keyword>
<dbReference type="InterPro" id="IPR033704">
    <property type="entry name" value="dUTPase_trimeric"/>
</dbReference>
<evidence type="ECO:0000313" key="3">
    <source>
        <dbReference type="EMBL" id="GJD41340.1"/>
    </source>
</evidence>
<reference evidence="3" key="2">
    <citation type="submission" date="2021-08" db="EMBL/GenBank/DDBJ databases">
        <authorList>
            <person name="Tani A."/>
            <person name="Ola A."/>
            <person name="Ogura Y."/>
            <person name="Katsura K."/>
            <person name="Hayashi T."/>
        </authorList>
    </citation>
    <scope>NUCLEOTIDE SEQUENCE</scope>
    <source>
        <strain evidence="3">DSM 21893</strain>
    </source>
</reference>
<dbReference type="InterPro" id="IPR011962">
    <property type="entry name" value="dCTP_deaminase"/>
</dbReference>
<organism evidence="3 4">
    <name type="scientific">Methylobacterium bullatum</name>
    <dbReference type="NCBI Taxonomy" id="570505"/>
    <lineage>
        <taxon>Bacteria</taxon>
        <taxon>Pseudomonadati</taxon>
        <taxon>Pseudomonadota</taxon>
        <taxon>Alphaproteobacteria</taxon>
        <taxon>Hyphomicrobiales</taxon>
        <taxon>Methylobacteriaceae</taxon>
        <taxon>Methylobacterium</taxon>
    </lineage>
</organism>
<protein>
    <submittedName>
        <fullName evidence="3">dCTP deaminase</fullName>
    </submittedName>
</protein>
<accession>A0AAV4ZBT4</accession>
<gene>
    <name evidence="3" type="primary">dcd_2</name>
    <name evidence="3" type="ORF">OICFNHDK_3823</name>
</gene>
<evidence type="ECO:0000256" key="1">
    <source>
        <dbReference type="ARBA" id="ARBA00022801"/>
    </source>
</evidence>
<evidence type="ECO:0000256" key="2">
    <source>
        <dbReference type="ARBA" id="ARBA00023080"/>
    </source>
</evidence>
<proteinExistence type="predicted"/>
<dbReference type="PANTHER" id="PTHR42680">
    <property type="entry name" value="DCTP DEAMINASE"/>
    <property type="match status" value="1"/>
</dbReference>